<dbReference type="AlphaFoldDB" id="A0A386WM17"/>
<dbReference type="EMBL" id="CP024087">
    <property type="protein sequence ID" value="AYF28812.1"/>
    <property type="molecule type" value="Genomic_DNA"/>
</dbReference>
<organism evidence="1 2">
    <name type="scientific">Micromonospora tulbaghiae</name>
    <dbReference type="NCBI Taxonomy" id="479978"/>
    <lineage>
        <taxon>Bacteria</taxon>
        <taxon>Bacillati</taxon>
        <taxon>Actinomycetota</taxon>
        <taxon>Actinomycetes</taxon>
        <taxon>Micromonosporales</taxon>
        <taxon>Micromonosporaceae</taxon>
        <taxon>Micromonospora</taxon>
    </lineage>
</organism>
<accession>A0A386WM17</accession>
<gene>
    <name evidence="1" type="ORF">CSH63_15375</name>
</gene>
<protein>
    <submittedName>
        <fullName evidence="1">Uncharacterized protein</fullName>
    </submittedName>
</protein>
<evidence type="ECO:0000313" key="1">
    <source>
        <dbReference type="EMBL" id="AYF28812.1"/>
    </source>
</evidence>
<reference evidence="1 2" key="1">
    <citation type="submission" date="2017-10" db="EMBL/GenBank/DDBJ databases">
        <title>Integration of genomic and chemical information greatly accelerates assignment of the full stereostructure of myelolactone, a potent inhibitor of myeloma from a marine-derived Micromonospora.</title>
        <authorList>
            <person name="Kim M.C."/>
            <person name="Machado H."/>
            <person name="Jensen P.R."/>
            <person name="Fenical W."/>
        </authorList>
    </citation>
    <scope>NUCLEOTIDE SEQUENCE [LARGE SCALE GENOMIC DNA]</scope>
    <source>
        <strain evidence="1 2">CNY-010</strain>
    </source>
</reference>
<dbReference type="RefSeq" id="WP_120570881.1">
    <property type="nucleotide sequence ID" value="NZ_CP024087.1"/>
</dbReference>
<sequence length="556" mass="58782">MAPGPPTLLEAADEAARPLRAVLEDVWLTLDTAVEGEGRWLELYGGAPADPVFVCLDAMSNVLHVRFDGADSLTVSYLPGWCYEAATAAHADRRPEASAVMVTDVDAAQPLVFDLRVEHRIAGAERSVVVGGETISYAPLPMGYAFTPARAFEIEEADPKATPLVHWSAMRLLLAMAPGVSFSARPLLGADGLRALRAAHLPGDGPTRCDQSLAFEIQRHRHPDTLPPLGGPLRAAPLTEPDLVAGTVALDAAVEGVGGELMPTAVQQVRVDGLDLVLIRPDQGRPPRGQPWSWQPDWFVAAASVLDDIAFTLAKDVYDTYVDWLGGVPDSAPLPIHIRVDPAGAEDRFAYRLDLLDSDGEPVGGPATTTPDGPVWQLTVIRTAGVRVFLDDSVGAAGVSTVKGIVRYRERVATHFDDVPLEITDEVVPVRDLPARPATLAEIAHVVATVGQFVPVPTVQAMYDLRDLGSVAAYVLTGRDLDGEPMSGLTAALTLGGVLVPPVVDRVGGSLLAAGRRVLTRGDVPLPRLARAAAAAAPVDADLAAALIDELPRVSP</sequence>
<name>A0A386WM17_9ACTN</name>
<proteinExistence type="predicted"/>
<dbReference type="Proteomes" id="UP000267804">
    <property type="component" value="Chromosome"/>
</dbReference>
<evidence type="ECO:0000313" key="2">
    <source>
        <dbReference type="Proteomes" id="UP000267804"/>
    </source>
</evidence>
<dbReference type="KEGG" id="mtua:CSH63_15375"/>